<reference evidence="14 15" key="1">
    <citation type="journal article" date="2021" name="Sci. Rep.">
        <title>Chromosome anchoring in Senegalese sole (Solea senegalensis) reveals sex-associated markers and genome rearrangements in flatfish.</title>
        <authorList>
            <person name="Guerrero-Cozar I."/>
            <person name="Gomez-Garrido J."/>
            <person name="Berbel C."/>
            <person name="Martinez-Blanch J.F."/>
            <person name="Alioto T."/>
            <person name="Claros M.G."/>
            <person name="Gagnaire P.A."/>
            <person name="Manchado M."/>
        </authorList>
    </citation>
    <scope>NUCLEOTIDE SEQUENCE [LARGE SCALE GENOMIC DNA]</scope>
    <source>
        <strain evidence="14">Sse05_10M</strain>
    </source>
</reference>
<evidence type="ECO:0000256" key="11">
    <source>
        <dbReference type="PROSITE-ProRule" id="PRU00122"/>
    </source>
</evidence>
<dbReference type="SMART" id="SM00282">
    <property type="entry name" value="LamG"/>
    <property type="match status" value="1"/>
</dbReference>
<dbReference type="EMBL" id="JAGKHQ010000015">
    <property type="protein sequence ID" value="KAG7497559.1"/>
    <property type="molecule type" value="Genomic_DNA"/>
</dbReference>
<feature type="signal peptide" evidence="12">
    <location>
        <begin position="1"/>
        <end position="24"/>
    </location>
</feature>
<evidence type="ECO:0000256" key="5">
    <source>
        <dbReference type="ARBA" id="ARBA00022737"/>
    </source>
</evidence>
<comment type="caution">
    <text evidence="14">The sequence shown here is derived from an EMBL/GenBank/DDBJ whole genome shotgun (WGS) entry which is preliminary data.</text>
</comment>
<dbReference type="PANTHER" id="PTHR24040">
    <property type="entry name" value="LAMININ G-LIKE DOMAIN-CONTAINING PROTEIN"/>
    <property type="match status" value="1"/>
</dbReference>
<gene>
    <name evidence="14" type="ORF">JOB18_039865</name>
</gene>
<evidence type="ECO:0000313" key="15">
    <source>
        <dbReference type="Proteomes" id="UP000693946"/>
    </source>
</evidence>
<dbReference type="AlphaFoldDB" id="A0AAV6QYW0"/>
<evidence type="ECO:0000256" key="4">
    <source>
        <dbReference type="ARBA" id="ARBA00022729"/>
    </source>
</evidence>
<keyword evidence="4 12" id="KW-0732">Signal</keyword>
<evidence type="ECO:0000256" key="9">
    <source>
        <dbReference type="ARBA" id="ARBA00037620"/>
    </source>
</evidence>
<feature type="domain" description="Laminin G" evidence="13">
    <location>
        <begin position="37"/>
        <end position="212"/>
    </location>
</feature>
<evidence type="ECO:0000256" key="1">
    <source>
        <dbReference type="ARBA" id="ARBA00004613"/>
    </source>
</evidence>
<sequence>MIVLCKAMADGLLLTLSLILLAWGVQGQGSVTAVPGSTPVHLSQNRDIWRPLVHATVNLSDVKSIKSSFQVRTFDPEGVIFYGDTKEGEDWFVLSLNEGIPLMQISQEGMFISVEGGPKLNDGKWHTLEVSNQGMFVILEVDGSSKVVVGMHSQPKRRVMLGEMRLALGGILINKDKLLVQFEPHMDGCVRKGNWLDLNIPWETEMGELWPCYENIKPGSYFPGTGFAIFSTSVFPFDTSISIEVQGDFSQLDGTIFSFKAPGQDLTVALVANNDTKMVTFSYGKEKTTMKNTLKRLVIRFNDLLEVFQEHPKLTDLHVTSLMNPGVFDAWKNGRLAIGSLLGEGEDDVGSHFLTGCLEKIQVQGKDLDLDLAGKQKVWRGSVVRFVDVYRIS</sequence>
<dbReference type="Pfam" id="PF00054">
    <property type="entry name" value="Laminin_G_1"/>
    <property type="match status" value="1"/>
</dbReference>
<evidence type="ECO:0000256" key="7">
    <source>
        <dbReference type="ARBA" id="ARBA00023157"/>
    </source>
</evidence>
<dbReference type="InterPro" id="IPR001791">
    <property type="entry name" value="Laminin_G"/>
</dbReference>
<dbReference type="FunFam" id="2.60.120.200:FF:000107">
    <property type="entry name" value="Sex hormone-binding globulin"/>
    <property type="match status" value="1"/>
</dbReference>
<feature type="chain" id="PRO_5043641663" description="Sex hormone-binding globulin" evidence="12">
    <location>
        <begin position="25"/>
        <end position="393"/>
    </location>
</feature>
<evidence type="ECO:0000259" key="13">
    <source>
        <dbReference type="PROSITE" id="PS50025"/>
    </source>
</evidence>
<keyword evidence="7" id="KW-1015">Disulfide bond</keyword>
<dbReference type="GO" id="GO:0005496">
    <property type="term" value="F:steroid binding"/>
    <property type="evidence" value="ECO:0007669"/>
    <property type="project" value="TreeGrafter"/>
</dbReference>
<comment type="subunit">
    <text evidence="2">Homodimer.</text>
</comment>
<keyword evidence="3" id="KW-0964">Secreted</keyword>
<evidence type="ECO:0000256" key="6">
    <source>
        <dbReference type="ARBA" id="ARBA00023121"/>
    </source>
</evidence>
<organism evidence="14 15">
    <name type="scientific">Solea senegalensis</name>
    <name type="common">Senegalese sole</name>
    <dbReference type="NCBI Taxonomy" id="28829"/>
    <lineage>
        <taxon>Eukaryota</taxon>
        <taxon>Metazoa</taxon>
        <taxon>Chordata</taxon>
        <taxon>Craniata</taxon>
        <taxon>Vertebrata</taxon>
        <taxon>Euteleostomi</taxon>
        <taxon>Actinopterygii</taxon>
        <taxon>Neopterygii</taxon>
        <taxon>Teleostei</taxon>
        <taxon>Neoteleostei</taxon>
        <taxon>Acanthomorphata</taxon>
        <taxon>Carangaria</taxon>
        <taxon>Pleuronectiformes</taxon>
        <taxon>Pleuronectoidei</taxon>
        <taxon>Soleidae</taxon>
        <taxon>Solea</taxon>
    </lineage>
</organism>
<evidence type="ECO:0000256" key="12">
    <source>
        <dbReference type="SAM" id="SignalP"/>
    </source>
</evidence>
<keyword evidence="8" id="KW-0325">Glycoprotein</keyword>
<evidence type="ECO:0000256" key="8">
    <source>
        <dbReference type="ARBA" id="ARBA00023180"/>
    </source>
</evidence>
<name>A0AAV6QYW0_SOLSE</name>
<dbReference type="PROSITE" id="PS50025">
    <property type="entry name" value="LAM_G_DOMAIN"/>
    <property type="match status" value="1"/>
</dbReference>
<dbReference type="Proteomes" id="UP000693946">
    <property type="component" value="Linkage Group LG3"/>
</dbReference>
<proteinExistence type="predicted"/>
<evidence type="ECO:0000256" key="2">
    <source>
        <dbReference type="ARBA" id="ARBA00011738"/>
    </source>
</evidence>
<comment type="subcellular location">
    <subcellularLocation>
        <location evidence="1">Secreted</location>
    </subcellularLocation>
</comment>
<dbReference type="GO" id="GO:0005576">
    <property type="term" value="C:extracellular region"/>
    <property type="evidence" value="ECO:0007669"/>
    <property type="project" value="UniProtKB-SubCell"/>
</dbReference>
<keyword evidence="15" id="KW-1185">Reference proteome</keyword>
<accession>A0AAV6QYW0</accession>
<dbReference type="CDD" id="cd00110">
    <property type="entry name" value="LamG"/>
    <property type="match status" value="1"/>
</dbReference>
<evidence type="ECO:0000313" key="14">
    <source>
        <dbReference type="EMBL" id="KAG7497559.1"/>
    </source>
</evidence>
<comment type="caution">
    <text evidence="11">Lacks conserved residue(s) required for the propagation of feature annotation.</text>
</comment>
<comment type="function">
    <text evidence="9">Functions as an androgen transport protein, but may also be involved in receptor mediated processes. Each dimer binds one molecule of steroid. Specific for 5-alpha-dihydrotestosterone, testosterone, and 17-beta-estradiol. Regulates the plasma metabolic clearance rate of steroid hormones by controlling their plasma concentration.</text>
</comment>
<dbReference type="InterPro" id="IPR051145">
    <property type="entry name" value="GAS-SHBG-PROS"/>
</dbReference>
<keyword evidence="5" id="KW-0677">Repeat</keyword>
<evidence type="ECO:0000256" key="10">
    <source>
        <dbReference type="ARBA" id="ARBA00040510"/>
    </source>
</evidence>
<dbReference type="PANTHER" id="PTHR24040:SF3">
    <property type="entry name" value="SEX HORMONE-BINDING GLOBULIN"/>
    <property type="match status" value="1"/>
</dbReference>
<protein>
    <recommendedName>
        <fullName evidence="10">Sex hormone-binding globulin</fullName>
    </recommendedName>
</protein>
<evidence type="ECO:0000256" key="3">
    <source>
        <dbReference type="ARBA" id="ARBA00022525"/>
    </source>
</evidence>
<keyword evidence="6" id="KW-0446">Lipid-binding</keyword>